<dbReference type="EMBL" id="BDGG01000009">
    <property type="protein sequence ID" value="GAV03185.1"/>
    <property type="molecule type" value="Genomic_DNA"/>
</dbReference>
<evidence type="ECO:0000313" key="2">
    <source>
        <dbReference type="Proteomes" id="UP000186922"/>
    </source>
</evidence>
<keyword evidence="2" id="KW-1185">Reference proteome</keyword>
<sequence length="133" mass="15376">MKRVVSDVWYRCGRPRLISGLMSLLGESHLFFMASGTYGKSISPFTSRIHTDCRKLMTNDRSYWWNVCRVSLKTETVETCRSLICREIVSKVTRQSITFCAVSVAVCANRKFNDDQLVLEKHFRNDLKIFSPV</sequence>
<gene>
    <name evidence="1" type="primary">RvY_13649-1</name>
    <name evidence="1" type="synonym">RvY_13649.1</name>
    <name evidence="1" type="ORF">RvY_13649</name>
</gene>
<dbReference type="AlphaFoldDB" id="A0A1D1VNN1"/>
<organism evidence="1 2">
    <name type="scientific">Ramazzottius varieornatus</name>
    <name type="common">Water bear</name>
    <name type="synonym">Tardigrade</name>
    <dbReference type="NCBI Taxonomy" id="947166"/>
    <lineage>
        <taxon>Eukaryota</taxon>
        <taxon>Metazoa</taxon>
        <taxon>Ecdysozoa</taxon>
        <taxon>Tardigrada</taxon>
        <taxon>Eutardigrada</taxon>
        <taxon>Parachela</taxon>
        <taxon>Hypsibioidea</taxon>
        <taxon>Ramazzottiidae</taxon>
        <taxon>Ramazzottius</taxon>
    </lineage>
</organism>
<protein>
    <submittedName>
        <fullName evidence="1">Uncharacterized protein</fullName>
    </submittedName>
</protein>
<name>A0A1D1VNN1_RAMVA</name>
<reference evidence="1 2" key="1">
    <citation type="journal article" date="2016" name="Nat. Commun.">
        <title>Extremotolerant tardigrade genome and improved radiotolerance of human cultured cells by tardigrade-unique protein.</title>
        <authorList>
            <person name="Hashimoto T."/>
            <person name="Horikawa D.D."/>
            <person name="Saito Y."/>
            <person name="Kuwahara H."/>
            <person name="Kozuka-Hata H."/>
            <person name="Shin-I T."/>
            <person name="Minakuchi Y."/>
            <person name="Ohishi K."/>
            <person name="Motoyama A."/>
            <person name="Aizu T."/>
            <person name="Enomoto A."/>
            <person name="Kondo K."/>
            <person name="Tanaka S."/>
            <person name="Hara Y."/>
            <person name="Koshikawa S."/>
            <person name="Sagara H."/>
            <person name="Miura T."/>
            <person name="Yokobori S."/>
            <person name="Miyagawa K."/>
            <person name="Suzuki Y."/>
            <person name="Kubo T."/>
            <person name="Oyama M."/>
            <person name="Kohara Y."/>
            <person name="Fujiyama A."/>
            <person name="Arakawa K."/>
            <person name="Katayama T."/>
            <person name="Toyoda A."/>
            <person name="Kunieda T."/>
        </authorList>
    </citation>
    <scope>NUCLEOTIDE SEQUENCE [LARGE SCALE GENOMIC DNA]</scope>
    <source>
        <strain evidence="1 2">YOKOZUNA-1</strain>
    </source>
</reference>
<evidence type="ECO:0000313" key="1">
    <source>
        <dbReference type="EMBL" id="GAV03185.1"/>
    </source>
</evidence>
<dbReference type="Proteomes" id="UP000186922">
    <property type="component" value="Unassembled WGS sequence"/>
</dbReference>
<comment type="caution">
    <text evidence="1">The sequence shown here is derived from an EMBL/GenBank/DDBJ whole genome shotgun (WGS) entry which is preliminary data.</text>
</comment>
<accession>A0A1D1VNN1</accession>
<proteinExistence type="predicted"/>